<dbReference type="KEGG" id="pco:PHACADRAFT_209566"/>
<name>K5V0R6_PHACS</name>
<proteinExistence type="predicted"/>
<dbReference type="EMBL" id="JH930472">
    <property type="protein sequence ID" value="EKM56071.1"/>
    <property type="molecule type" value="Genomic_DNA"/>
</dbReference>
<keyword evidence="3" id="KW-1185">Reference proteome</keyword>
<dbReference type="HOGENOM" id="CLU_030805_2_0_1"/>
<dbReference type="SUPFAM" id="SSF142433">
    <property type="entry name" value="CinA-like"/>
    <property type="match status" value="1"/>
</dbReference>
<protein>
    <recommendedName>
        <fullName evidence="1">CinA C-terminal domain-containing protein</fullName>
    </recommendedName>
</protein>
<evidence type="ECO:0000313" key="2">
    <source>
        <dbReference type="EMBL" id="EKM56071.1"/>
    </source>
</evidence>
<dbReference type="GeneID" id="18912861"/>
<dbReference type="Proteomes" id="UP000008370">
    <property type="component" value="Unassembled WGS sequence"/>
</dbReference>
<dbReference type="AlphaFoldDB" id="K5V0R6"/>
<sequence>MASVPFPPLALVPYLTQIAAILTERKQSVCVAETAAGGLISASLLSVPGASAYYAGGLTVYTLASRTTFCDFTPDDFVNYQGPTPAIVERLATSTRAKLQATYAISESGTAGPTTARPTQTLGYVALAIATPSGVISRELKTGTSDRQTNMVLFAEEALKFFLQVLKGEIAERKMAL</sequence>
<evidence type="ECO:0000259" key="1">
    <source>
        <dbReference type="Pfam" id="PF02464"/>
    </source>
</evidence>
<gene>
    <name evidence="2" type="ORF">PHACADRAFT_209566</name>
</gene>
<dbReference type="RefSeq" id="XP_007396371.1">
    <property type="nucleotide sequence ID" value="XM_007396309.1"/>
</dbReference>
<feature type="domain" description="CinA C-terminal" evidence="1">
    <location>
        <begin position="16"/>
        <end position="165"/>
    </location>
</feature>
<accession>K5V0R6</accession>
<reference evidence="2 3" key="1">
    <citation type="journal article" date="2012" name="BMC Genomics">
        <title>Comparative genomics of the white-rot fungi, Phanerochaete carnosa and P. chrysosporium, to elucidate the genetic basis of the distinct wood types they colonize.</title>
        <authorList>
            <person name="Suzuki H."/>
            <person name="MacDonald J."/>
            <person name="Syed K."/>
            <person name="Salamov A."/>
            <person name="Hori C."/>
            <person name="Aerts A."/>
            <person name="Henrissat B."/>
            <person name="Wiebenga A."/>
            <person name="vanKuyk P.A."/>
            <person name="Barry K."/>
            <person name="Lindquist E."/>
            <person name="LaButti K."/>
            <person name="Lapidus A."/>
            <person name="Lucas S."/>
            <person name="Coutinho P."/>
            <person name="Gong Y."/>
            <person name="Samejima M."/>
            <person name="Mahadevan R."/>
            <person name="Abou-Zaid M."/>
            <person name="de Vries R.P."/>
            <person name="Igarashi K."/>
            <person name="Yadav J.S."/>
            <person name="Grigoriev I.V."/>
            <person name="Master E.R."/>
        </authorList>
    </citation>
    <scope>NUCLEOTIDE SEQUENCE [LARGE SCALE GENOMIC DNA]</scope>
    <source>
        <strain evidence="2 3">HHB-10118-sp</strain>
    </source>
</reference>
<dbReference type="InterPro" id="IPR036653">
    <property type="entry name" value="CinA-like_C"/>
</dbReference>
<dbReference type="InParanoid" id="K5V0R6"/>
<organism evidence="2 3">
    <name type="scientific">Phanerochaete carnosa (strain HHB-10118-sp)</name>
    <name type="common">White-rot fungus</name>
    <name type="synonym">Peniophora carnosa</name>
    <dbReference type="NCBI Taxonomy" id="650164"/>
    <lineage>
        <taxon>Eukaryota</taxon>
        <taxon>Fungi</taxon>
        <taxon>Dikarya</taxon>
        <taxon>Basidiomycota</taxon>
        <taxon>Agaricomycotina</taxon>
        <taxon>Agaricomycetes</taxon>
        <taxon>Polyporales</taxon>
        <taxon>Phanerochaetaceae</taxon>
        <taxon>Phanerochaete</taxon>
    </lineage>
</organism>
<dbReference type="InterPro" id="IPR008136">
    <property type="entry name" value="CinA_C"/>
</dbReference>
<evidence type="ECO:0000313" key="3">
    <source>
        <dbReference type="Proteomes" id="UP000008370"/>
    </source>
</evidence>
<dbReference type="OrthoDB" id="2350783at2759"/>
<dbReference type="Gene3D" id="3.90.950.20">
    <property type="entry name" value="CinA-like"/>
    <property type="match status" value="1"/>
</dbReference>
<dbReference type="Pfam" id="PF02464">
    <property type="entry name" value="CinA"/>
    <property type="match status" value="1"/>
</dbReference>